<feature type="region of interest" description="Disordered" evidence="10">
    <location>
        <begin position="188"/>
        <end position="222"/>
    </location>
</feature>
<organism evidence="12 13">
    <name type="scientific">Chlamydomonas eustigma</name>
    <dbReference type="NCBI Taxonomy" id="1157962"/>
    <lineage>
        <taxon>Eukaryota</taxon>
        <taxon>Viridiplantae</taxon>
        <taxon>Chlorophyta</taxon>
        <taxon>core chlorophytes</taxon>
        <taxon>Chlorophyceae</taxon>
        <taxon>CS clade</taxon>
        <taxon>Chlamydomonadales</taxon>
        <taxon>Chlamydomonadaceae</taxon>
        <taxon>Chlamydomonas</taxon>
    </lineage>
</organism>
<name>A0A250XFA9_9CHLO</name>
<feature type="coiled-coil region" evidence="9">
    <location>
        <begin position="518"/>
        <end position="552"/>
    </location>
</feature>
<protein>
    <recommendedName>
        <fullName evidence="4">Centrosomal protein of 44 kDa</fullName>
    </recommendedName>
</protein>
<feature type="compositionally biased region" description="Basic and acidic residues" evidence="10">
    <location>
        <begin position="364"/>
        <end position="385"/>
    </location>
</feature>
<feature type="compositionally biased region" description="Low complexity" evidence="10">
    <location>
        <begin position="817"/>
        <end position="831"/>
    </location>
</feature>
<feature type="domain" description="Centrosomal CEP44" evidence="11">
    <location>
        <begin position="3"/>
        <end position="102"/>
    </location>
</feature>
<comment type="caution">
    <text evidence="12">The sequence shown here is derived from an EMBL/GenBank/DDBJ whole genome shotgun (WGS) entry which is preliminary data.</text>
</comment>
<dbReference type="InterPro" id="IPR033603">
    <property type="entry name" value="CEP44"/>
</dbReference>
<sequence>MDDRLKLGDPASLLPLFHFVLLRFSRHVATCITSAGYELQGKTDQRFVENCFKLLRDCFNIRAVLTVSQFLEQGFAERKILLLCDVISACKKIHNDEIRKERLAALKSRVGAPSNVARLHEPNRKTPDVKIVKAGGQEIKQVVSPIHLPNATGGAQSLYAVKQHIISPTSRLHASALSSGLKTGAIASTPPGLRATPTAGPAWLQQGSSSKLKSSPNYTASATSAATEGSSWLHSWLEPSQTPSEHPSRHDHQQGYQQGQQQEHQQVEQSLIDDTWPQRDMQRNGSLAGSSYKAGGVQRPPEVSVLSDNNPVHSHQQSIHSWFMNPEFSTNSPSQLKGIDSVIKMSSKAAEASQAVDDYLDTSEDPRDARQDAHGPQDARQDAHGPQDATQVFATGDATCDSYEAEVGGGISAGNFTFSNWNNVRPQSQSSSILSVAEQGLRAMHQGGQHLLESFGSDTVRSHVPQPVRRYSDTTTSLADGREDPDASAPTVAAGGDGSMPIVGSVYSVTRTEVEAMEARFRVQVAETDNKLKALEEQVREARQELVSTRDTVSAKVTVLEGRVRFLECELEGCVRRGEYQPPGKETSNPAVGANNKADAEQKSASSPTAHQQHQLHSWPGPLASTKSPSWNLHSMGPPNAEEAVVATLQGKSTSEIPQQHPQHQQQRSSRELLTPYMELRGPHSYQPQHPQHHPLLSAPTPTFGFKPELHSTYAHQTMATAVHTVTTSSSADYLTHPPQLHASSISVSSTATPHLPATSLVVPTRSSRDTNSISSQYEVLHMSPALIHHPDIQPQDPRLITSAPWLKAANNLTVSSTGTTTGTSFKPGGTDQIPSSSRLGNLNPAYCSPGAHDDHFHSSDEPSHHHSYIMAKARGDDVASLHQSNAWHHNHPGGPRINYQVSTPVVTQQQPGSASQCVSYEATVEPRRYESQSVEGSGAASGSSTNDLINSLVKRYTEAQSFLNHMRQSQDR</sequence>
<dbReference type="GO" id="GO:0000922">
    <property type="term" value="C:spindle pole"/>
    <property type="evidence" value="ECO:0007669"/>
    <property type="project" value="UniProtKB-SubCell"/>
</dbReference>
<proteinExistence type="predicted"/>
<evidence type="ECO:0000256" key="7">
    <source>
        <dbReference type="ARBA" id="ARBA00023212"/>
    </source>
</evidence>
<evidence type="ECO:0000256" key="2">
    <source>
        <dbReference type="ARBA" id="ARBA00004214"/>
    </source>
</evidence>
<evidence type="ECO:0000256" key="9">
    <source>
        <dbReference type="SAM" id="Coils"/>
    </source>
</evidence>
<accession>A0A250XFA9</accession>
<evidence type="ECO:0000256" key="5">
    <source>
        <dbReference type="ARBA" id="ARBA00022490"/>
    </source>
</evidence>
<feature type="region of interest" description="Disordered" evidence="10">
    <location>
        <begin position="354"/>
        <end position="386"/>
    </location>
</feature>
<evidence type="ECO:0000256" key="4">
    <source>
        <dbReference type="ARBA" id="ARBA00014053"/>
    </source>
</evidence>
<comment type="function">
    <text evidence="8">Centriole-enriched microtubule-binding protein involved in centriole biogenesis. In collaboration with CEP295 and POC1B, is required for the centriole-to-centrosome conversion by ensuring the formation of bona fide centriole wall. Functions as a linker component that maintains centrosome cohesion. Associates with CROCC and regulates its stability and localization to the centrosome.</text>
</comment>
<feature type="compositionally biased region" description="Low complexity" evidence="10">
    <location>
        <begin position="204"/>
        <end position="222"/>
    </location>
</feature>
<evidence type="ECO:0000313" key="12">
    <source>
        <dbReference type="EMBL" id="GAX81755.1"/>
    </source>
</evidence>
<dbReference type="PANTHER" id="PTHR31477">
    <property type="entry name" value="CENTROSOMAL PROTEIN OF 44 KDA"/>
    <property type="match status" value="1"/>
</dbReference>
<feature type="region of interest" description="Disordered" evidence="10">
    <location>
        <begin position="469"/>
        <end position="497"/>
    </location>
</feature>
<dbReference type="STRING" id="1157962.A0A250XFA9"/>
<dbReference type="Proteomes" id="UP000232323">
    <property type="component" value="Unassembled WGS sequence"/>
</dbReference>
<dbReference type="Pfam" id="PF15007">
    <property type="entry name" value="CEP44"/>
    <property type="match status" value="1"/>
</dbReference>
<evidence type="ECO:0000256" key="1">
    <source>
        <dbReference type="ARBA" id="ARBA00004114"/>
    </source>
</evidence>
<evidence type="ECO:0000259" key="11">
    <source>
        <dbReference type="Pfam" id="PF15007"/>
    </source>
</evidence>
<evidence type="ECO:0000256" key="10">
    <source>
        <dbReference type="SAM" id="MobiDB-lite"/>
    </source>
</evidence>
<feature type="compositionally biased region" description="Low complexity" evidence="10">
    <location>
        <begin position="658"/>
        <end position="668"/>
    </location>
</feature>
<comment type="subcellular location">
    <subcellularLocation>
        <location evidence="1">Cytoplasm</location>
        <location evidence="1">Cytoskeleton</location>
        <location evidence="1">Microtubule organizing center</location>
        <location evidence="1">Centrosome</location>
        <location evidence="1">Centriole</location>
    </subcellularLocation>
    <subcellularLocation>
        <location evidence="3">Cytoplasm</location>
        <location evidence="3">Cytoskeleton</location>
        <location evidence="3">Spindle pole</location>
    </subcellularLocation>
    <subcellularLocation>
        <location evidence="2">Midbody</location>
    </subcellularLocation>
</comment>
<dbReference type="OrthoDB" id="259598at2759"/>
<dbReference type="InterPro" id="IPR029157">
    <property type="entry name" value="CEP44_CC"/>
</dbReference>
<dbReference type="EMBL" id="BEGY01000070">
    <property type="protein sequence ID" value="GAX81755.1"/>
    <property type="molecule type" value="Genomic_DNA"/>
</dbReference>
<keyword evidence="6 9" id="KW-0175">Coiled coil</keyword>
<keyword evidence="7" id="KW-0206">Cytoskeleton</keyword>
<evidence type="ECO:0000256" key="6">
    <source>
        <dbReference type="ARBA" id="ARBA00023054"/>
    </source>
</evidence>
<dbReference type="GO" id="GO:0030496">
    <property type="term" value="C:midbody"/>
    <property type="evidence" value="ECO:0007669"/>
    <property type="project" value="UniProtKB-SubCell"/>
</dbReference>
<feature type="compositionally biased region" description="Polar residues" evidence="10">
    <location>
        <begin position="603"/>
        <end position="616"/>
    </location>
</feature>
<gene>
    <name evidence="12" type="ORF">CEUSTIGMA_g9183.t1</name>
</gene>
<keyword evidence="5" id="KW-0963">Cytoplasm</keyword>
<evidence type="ECO:0000256" key="3">
    <source>
        <dbReference type="ARBA" id="ARBA00004647"/>
    </source>
</evidence>
<keyword evidence="13" id="KW-1185">Reference proteome</keyword>
<feature type="compositionally biased region" description="Low complexity" evidence="10">
    <location>
        <begin position="254"/>
        <end position="269"/>
    </location>
</feature>
<dbReference type="AlphaFoldDB" id="A0A250XFA9"/>
<dbReference type="PANTHER" id="PTHR31477:SF1">
    <property type="entry name" value="CENTROSOMAL PROTEIN OF 44 KDA"/>
    <property type="match status" value="1"/>
</dbReference>
<feature type="region of interest" description="Disordered" evidence="10">
    <location>
        <begin position="236"/>
        <end position="299"/>
    </location>
</feature>
<feature type="region of interest" description="Disordered" evidence="10">
    <location>
        <begin position="578"/>
        <end position="670"/>
    </location>
</feature>
<reference evidence="12 13" key="1">
    <citation type="submission" date="2017-08" db="EMBL/GenBank/DDBJ databases">
        <title>Acidophilic green algal genome provides insights into adaptation to an acidic environment.</title>
        <authorList>
            <person name="Hirooka S."/>
            <person name="Hirose Y."/>
            <person name="Kanesaki Y."/>
            <person name="Higuchi S."/>
            <person name="Fujiwara T."/>
            <person name="Onuma R."/>
            <person name="Era A."/>
            <person name="Ohbayashi R."/>
            <person name="Uzuka A."/>
            <person name="Nozaki H."/>
            <person name="Yoshikawa H."/>
            <person name="Miyagishima S.Y."/>
        </authorList>
    </citation>
    <scope>NUCLEOTIDE SEQUENCE [LARGE SCALE GENOMIC DNA]</scope>
    <source>
        <strain evidence="12 13">NIES-2499</strain>
    </source>
</reference>
<evidence type="ECO:0000256" key="8">
    <source>
        <dbReference type="ARBA" id="ARBA00046235"/>
    </source>
</evidence>
<dbReference type="GO" id="GO:0005814">
    <property type="term" value="C:centriole"/>
    <property type="evidence" value="ECO:0007669"/>
    <property type="project" value="UniProtKB-SubCell"/>
</dbReference>
<evidence type="ECO:0000313" key="13">
    <source>
        <dbReference type="Proteomes" id="UP000232323"/>
    </source>
</evidence>
<feature type="region of interest" description="Disordered" evidence="10">
    <location>
        <begin position="817"/>
        <end position="845"/>
    </location>
</feature>